<dbReference type="AlphaFoldDB" id="A0A484HJT3"/>
<organism evidence="6">
    <name type="scientific">uncultured Desulfobacteraceae bacterium</name>
    <dbReference type="NCBI Taxonomy" id="218296"/>
    <lineage>
        <taxon>Bacteria</taxon>
        <taxon>Pseudomonadati</taxon>
        <taxon>Thermodesulfobacteriota</taxon>
        <taxon>Desulfobacteria</taxon>
        <taxon>Desulfobacterales</taxon>
        <taxon>Desulfobacteraceae</taxon>
        <taxon>environmental samples</taxon>
    </lineage>
</organism>
<sequence length="359" mass="40112">MGDDAYRKLAKVLDTLPNGFPATESGLEIDILKKTFTEKEAEMFCDLRLSFETADQIAERTGRPLEGLEDFLDAMWERGLVFGVNMGGVKIFKMMPWVFGVYELQLERMDREFAEMCEKYFKAFGKQFFENKPQLMQVLPVEKEISAIQETLPYEKVSGIIENGQSFGLAECICKKEKRLLDDGCDKPSEVCMAIAPVPGIFENSHWGRPISKEKAREVLKKSEEAGLVHMTSNVESGHFYICNCCGCCCGVLRAINNLGIADAVNTHFFAEIDPDSCVACGVCADERCQVNAIEEDGDVYRVIRESCIGCGLCVSTCPEEAVSMKRKADTEIVAPPGDEDQWFESRGESRGVDYSAYK</sequence>
<gene>
    <name evidence="6" type="ORF">EPICR_20314</name>
</gene>
<evidence type="ECO:0000256" key="3">
    <source>
        <dbReference type="ARBA" id="ARBA00023014"/>
    </source>
</evidence>
<dbReference type="Gene3D" id="3.30.70.20">
    <property type="match status" value="1"/>
</dbReference>
<evidence type="ECO:0000256" key="1">
    <source>
        <dbReference type="ARBA" id="ARBA00022723"/>
    </source>
</evidence>
<evidence type="ECO:0000259" key="5">
    <source>
        <dbReference type="PROSITE" id="PS51379"/>
    </source>
</evidence>
<reference evidence="6" key="1">
    <citation type="submission" date="2019-01" db="EMBL/GenBank/DDBJ databases">
        <authorList>
            <consortium name="Genoscope - CEA"/>
            <person name="William W."/>
        </authorList>
    </citation>
    <scope>NUCLEOTIDE SEQUENCE</scope>
    <source>
        <strain evidence="6">CR-1</strain>
    </source>
</reference>
<dbReference type="InterPro" id="IPR017900">
    <property type="entry name" value="4Fe4S_Fe_S_CS"/>
</dbReference>
<dbReference type="GO" id="GO:0051536">
    <property type="term" value="F:iron-sulfur cluster binding"/>
    <property type="evidence" value="ECO:0007669"/>
    <property type="project" value="UniProtKB-KW"/>
</dbReference>
<dbReference type="GO" id="GO:0046872">
    <property type="term" value="F:metal ion binding"/>
    <property type="evidence" value="ECO:0007669"/>
    <property type="project" value="UniProtKB-KW"/>
</dbReference>
<dbReference type="EMBL" id="CAACVI010000012">
    <property type="protein sequence ID" value="VEN73844.1"/>
    <property type="molecule type" value="Genomic_DNA"/>
</dbReference>
<proteinExistence type="predicted"/>
<feature type="domain" description="4Fe-4S ferredoxin-type" evidence="5">
    <location>
        <begin position="299"/>
        <end position="328"/>
    </location>
</feature>
<dbReference type="Pfam" id="PF14697">
    <property type="entry name" value="Fer4_21"/>
    <property type="match status" value="1"/>
</dbReference>
<keyword evidence="3" id="KW-0411">Iron-sulfur</keyword>
<dbReference type="PROSITE" id="PS51379">
    <property type="entry name" value="4FE4S_FER_2"/>
    <property type="match status" value="2"/>
</dbReference>
<accession>A0A484HJT3</accession>
<dbReference type="SUPFAM" id="SSF54862">
    <property type="entry name" value="4Fe-4S ferredoxins"/>
    <property type="match status" value="1"/>
</dbReference>
<keyword evidence="2" id="KW-0408">Iron</keyword>
<protein>
    <submittedName>
        <fullName evidence="6">4Fe-4S ferredoxin iron-sulfur binding domain-containing protein</fullName>
    </submittedName>
</protein>
<evidence type="ECO:0000256" key="2">
    <source>
        <dbReference type="ARBA" id="ARBA00023004"/>
    </source>
</evidence>
<evidence type="ECO:0000313" key="6">
    <source>
        <dbReference type="EMBL" id="VEN73844.1"/>
    </source>
</evidence>
<dbReference type="PROSITE" id="PS00198">
    <property type="entry name" value="4FE4S_FER_1"/>
    <property type="match status" value="1"/>
</dbReference>
<feature type="region of interest" description="Disordered" evidence="4">
    <location>
        <begin position="335"/>
        <end position="359"/>
    </location>
</feature>
<feature type="domain" description="4Fe-4S ferredoxin-type" evidence="5">
    <location>
        <begin position="269"/>
        <end position="298"/>
    </location>
</feature>
<name>A0A484HJT3_9BACT</name>
<dbReference type="InterPro" id="IPR017896">
    <property type="entry name" value="4Fe4S_Fe-S-bd"/>
</dbReference>
<keyword evidence="1" id="KW-0479">Metal-binding</keyword>
<evidence type="ECO:0000256" key="4">
    <source>
        <dbReference type="SAM" id="MobiDB-lite"/>
    </source>
</evidence>